<proteinExistence type="predicted"/>
<gene>
    <name evidence="1" type="ORF">WAK64_08070</name>
</gene>
<evidence type="ECO:0000313" key="1">
    <source>
        <dbReference type="EMBL" id="MEI5907011.1"/>
    </source>
</evidence>
<keyword evidence="2" id="KW-1185">Reference proteome</keyword>
<accession>A0ABU8HCE7</accession>
<name>A0ABU8HCE7_9BACI</name>
<evidence type="ECO:0008006" key="3">
    <source>
        <dbReference type="Google" id="ProtNLM"/>
    </source>
</evidence>
<dbReference type="EMBL" id="JBBAXC010000005">
    <property type="protein sequence ID" value="MEI5907011.1"/>
    <property type="molecule type" value="Genomic_DNA"/>
</dbReference>
<dbReference type="RefSeq" id="WP_336586527.1">
    <property type="nucleotide sequence ID" value="NZ_JBBAXC010000005.1"/>
</dbReference>
<evidence type="ECO:0000313" key="2">
    <source>
        <dbReference type="Proteomes" id="UP001312865"/>
    </source>
</evidence>
<organism evidence="1 2">
    <name type="scientific">Bacillus spongiae</name>
    <dbReference type="NCBI Taxonomy" id="2683610"/>
    <lineage>
        <taxon>Bacteria</taxon>
        <taxon>Bacillati</taxon>
        <taxon>Bacillota</taxon>
        <taxon>Bacilli</taxon>
        <taxon>Bacillales</taxon>
        <taxon>Bacillaceae</taxon>
        <taxon>Bacillus</taxon>
    </lineage>
</organism>
<reference evidence="1 2" key="1">
    <citation type="journal article" date="2018" name="J. Microbiol.">
        <title>Bacillus spongiae sp. nov., isolated from sponge of Jeju Island.</title>
        <authorList>
            <person name="Lee G.E."/>
            <person name="Im W.T."/>
            <person name="Park J.S."/>
        </authorList>
    </citation>
    <scope>NUCLEOTIDE SEQUENCE [LARGE SCALE GENOMIC DNA]</scope>
    <source>
        <strain evidence="1 2">135PIL107-10</strain>
    </source>
</reference>
<sequence length="81" mass="9547">MKFERKEQCSIIFTNERDQVVYNVIDGHHPTFSELRNVDQYRLEEFFTKSLASYSASEPVFKEVFNDTNPSNRISPQLQKA</sequence>
<comment type="caution">
    <text evidence="1">The sequence shown here is derived from an EMBL/GenBank/DDBJ whole genome shotgun (WGS) entry which is preliminary data.</text>
</comment>
<protein>
    <recommendedName>
        <fullName evidence="3">KTSC domain-containing protein</fullName>
    </recommendedName>
</protein>
<dbReference type="Proteomes" id="UP001312865">
    <property type="component" value="Unassembled WGS sequence"/>
</dbReference>